<sequence>MGWGAKAGSTVAAVLLLTGVYLTLDAYDVVPGLLTTEPAPAPAAPFPDSPGAVAGEPPELVTVMLGEDAPVPAAASIQSLVDDLADDDRLGTRVGVSVVDAASGETLGTHAPDASFVPASTQKLLTAVAALSTITPGTRFPTTVEQAGDGLLVLRGGGDTLLAAGAGDPDAVNGHAGLGDLADQVAGELTLTGDTSVTLRVDDSLFTGPSVSPTWDPGFVTDGYASAVTALAVDGGRLEDDEYAPRADDPSLAAGEIFAEALADRGITVDGDVKRATVEASPLVGAVQSAPVEDVVGYFLEHSDNSVTEAVGRLVALQAGREGSFDGATSAVTTAVERLGVDLTGAELVDCSGLGEGSDLSPTQLTDVVELITDPEQPRLRPAAVQMPIAGLTGTLDDRFVGDPGAGVTRAKTGSLSNVRSLSGTTVTDDGRMLAFAVLADKIPDENAWGAPFIIDDFVDELASCGCTG</sequence>
<dbReference type="AlphaFoldDB" id="A0A1H1PWQ3"/>
<dbReference type="InterPro" id="IPR000667">
    <property type="entry name" value="Peptidase_S13"/>
</dbReference>
<evidence type="ECO:0000256" key="1">
    <source>
        <dbReference type="ARBA" id="ARBA00006096"/>
    </source>
</evidence>
<dbReference type="eggNOG" id="COG2027">
    <property type="taxonomic scope" value="Bacteria"/>
</dbReference>
<evidence type="ECO:0000313" key="4">
    <source>
        <dbReference type="Proteomes" id="UP000185663"/>
    </source>
</evidence>
<comment type="similarity">
    <text evidence="1">Belongs to the peptidase S13 family.</text>
</comment>
<reference evidence="3 4" key="1">
    <citation type="submission" date="2016-10" db="EMBL/GenBank/DDBJ databases">
        <authorList>
            <person name="de Groot N.N."/>
        </authorList>
    </citation>
    <scope>NUCLEOTIDE SEQUENCE [LARGE SCALE GENOMIC DNA]</scope>
    <source>
        <strain evidence="3 4">DSM 22126</strain>
    </source>
</reference>
<protein>
    <submittedName>
        <fullName evidence="3">D-alanyl-D-alanine carboxypeptidase / D-alanyl-D-alanine-endopeptidase (Penicillin-binding protein 4)</fullName>
    </submittedName>
</protein>
<keyword evidence="2" id="KW-0378">Hydrolase</keyword>
<dbReference type="EMBL" id="LT629776">
    <property type="protein sequence ID" value="SDS15543.1"/>
    <property type="molecule type" value="Genomic_DNA"/>
</dbReference>
<keyword evidence="3" id="KW-0121">Carboxypeptidase</keyword>
<dbReference type="GO" id="GO:0004185">
    <property type="term" value="F:serine-type carboxypeptidase activity"/>
    <property type="evidence" value="ECO:0007669"/>
    <property type="project" value="InterPro"/>
</dbReference>
<evidence type="ECO:0000256" key="2">
    <source>
        <dbReference type="ARBA" id="ARBA00022801"/>
    </source>
</evidence>
<proteinExistence type="inferred from homology"/>
<dbReference type="Proteomes" id="UP000185663">
    <property type="component" value="Chromosome I"/>
</dbReference>
<dbReference type="Gene3D" id="3.40.710.10">
    <property type="entry name" value="DD-peptidase/beta-lactamase superfamily"/>
    <property type="match status" value="2"/>
</dbReference>
<dbReference type="PANTHER" id="PTHR30023:SF0">
    <property type="entry name" value="PENICILLIN-SENSITIVE CARBOXYPEPTIDASE A"/>
    <property type="match status" value="1"/>
</dbReference>
<dbReference type="GO" id="GO:0006508">
    <property type="term" value="P:proteolysis"/>
    <property type="evidence" value="ECO:0007669"/>
    <property type="project" value="InterPro"/>
</dbReference>
<keyword evidence="4" id="KW-1185">Reference proteome</keyword>
<dbReference type="InterPro" id="IPR012338">
    <property type="entry name" value="Beta-lactam/transpept-like"/>
</dbReference>
<name>A0A1H1PWQ3_9CELL</name>
<dbReference type="OrthoDB" id="56883at2"/>
<dbReference type="NCBIfam" id="TIGR00666">
    <property type="entry name" value="PBP4"/>
    <property type="match status" value="1"/>
</dbReference>
<dbReference type="PRINTS" id="PR00922">
    <property type="entry name" value="DADACBPTASE3"/>
</dbReference>
<dbReference type="SUPFAM" id="SSF56601">
    <property type="entry name" value="beta-lactamase/transpeptidase-like"/>
    <property type="match status" value="1"/>
</dbReference>
<keyword evidence="3" id="KW-0645">Protease</keyword>
<dbReference type="Pfam" id="PF02113">
    <property type="entry name" value="Peptidase_S13"/>
    <property type="match status" value="2"/>
</dbReference>
<gene>
    <name evidence="3" type="ORF">SAMN04489860_0922</name>
</gene>
<accession>A0A1H1PWQ3</accession>
<evidence type="ECO:0000313" key="3">
    <source>
        <dbReference type="EMBL" id="SDS15543.1"/>
    </source>
</evidence>
<organism evidence="3 4">
    <name type="scientific">Paraoerskovia marina</name>
    <dbReference type="NCBI Taxonomy" id="545619"/>
    <lineage>
        <taxon>Bacteria</taxon>
        <taxon>Bacillati</taxon>
        <taxon>Actinomycetota</taxon>
        <taxon>Actinomycetes</taxon>
        <taxon>Micrococcales</taxon>
        <taxon>Cellulomonadaceae</taxon>
        <taxon>Paraoerskovia</taxon>
    </lineage>
</organism>
<dbReference type="GO" id="GO:0000270">
    <property type="term" value="P:peptidoglycan metabolic process"/>
    <property type="evidence" value="ECO:0007669"/>
    <property type="project" value="TreeGrafter"/>
</dbReference>
<dbReference type="PANTHER" id="PTHR30023">
    <property type="entry name" value="D-ALANYL-D-ALANINE CARBOXYPEPTIDASE"/>
    <property type="match status" value="1"/>
</dbReference>
<dbReference type="STRING" id="545619.SAMN04489860_0922"/>